<sequence length="755" mass="87263">MPAIGLTFSSNVTMKNTLNLEVCPKEPPFLSSYIVNGQLNLTIPDEVLDTPVLFIRYDQQKTRKYIQIVWSLHKDNILLKTPSIASSAGNIIPVANNLPLEDNLIAIFPLEKSGTDIVGHTINITDLVLRQTIEWTPGFTENLLPEITMLMDARNMKNEVIIKTRRGLRMGKSKIALPVFYAFSALPKPMNTRRYDYRMGFYDEFFTDHNYGTENRKANITKWRLQKRNNAKEIDVPTDPITFILSPDIPKKWRSYVKAGIEEWLPAFEAAGFKDALVVKEVDSINEWQLHSIAHSIVFWDQRRYLRGNEHEDTGGTISKILDLRSGEVLRCDIHLGSTIEALSEKYFIRAAPLDRRAQKFPFPDELTGSLLQNLTAHEAGHAFGIMDGNFGEYTYPFHRMKDSLWLSTMGYTPSIMNYTRFNNIPQPEDSIPPSLLISKVGPTDLYNIRWGYSEFTKEKDVETELERIVRIQDSVPWYRYNNDQFEVIGPAATNEVVESDNPVSSTEMALKNLKRVIELLPDANRDQKDNARLERLYNKVLELWHHQMNQVVSLIGGYEIHYSSINQPGNLYTPILWQKQEKAIDFLILNAFNPPKWLTEPKFHQGTQYSTFPDEMVGIQQKLIFELIDTARLKRLEKMELIYGQKKLLNTYVLKIQTGLFNELKNSFDNVPPRKQEIQLTYIDRLTEILGKERLNYYPKSKFLDYTDYSKGILLQQLLSLKKELEIGLKTNKEVPTTGHWKRCLLKINSIPNI</sequence>
<organism evidence="2 3">
    <name type="scientific">Maribacter dokdonensis</name>
    <dbReference type="NCBI Taxonomy" id="320912"/>
    <lineage>
        <taxon>Bacteria</taxon>
        <taxon>Pseudomonadati</taxon>
        <taxon>Bacteroidota</taxon>
        <taxon>Flavobacteriia</taxon>
        <taxon>Flavobacteriales</taxon>
        <taxon>Flavobacteriaceae</taxon>
        <taxon>Maribacter</taxon>
    </lineage>
</organism>
<evidence type="ECO:0000313" key="2">
    <source>
        <dbReference type="EMBL" id="SEC73847.1"/>
    </source>
</evidence>
<proteinExistence type="predicted"/>
<protein>
    <recommendedName>
        <fullName evidence="1">EcxA zinc-binding domain-containing protein</fullName>
    </recommendedName>
</protein>
<dbReference type="AlphaFoldDB" id="A0A1H4UYK9"/>
<dbReference type="SUPFAM" id="SSF55486">
    <property type="entry name" value="Metalloproteases ('zincins'), catalytic domain"/>
    <property type="match status" value="1"/>
</dbReference>
<gene>
    <name evidence="2" type="ORF">SAMN05192540_3953</name>
</gene>
<evidence type="ECO:0000313" key="3">
    <source>
        <dbReference type="Proteomes" id="UP000183038"/>
    </source>
</evidence>
<feature type="domain" description="EcxA zinc-binding" evidence="1">
    <location>
        <begin position="362"/>
        <end position="667"/>
    </location>
</feature>
<dbReference type="Proteomes" id="UP000183038">
    <property type="component" value="Unassembled WGS sequence"/>
</dbReference>
<evidence type="ECO:0000259" key="1">
    <source>
        <dbReference type="Pfam" id="PF16313"/>
    </source>
</evidence>
<accession>A0A1H4UYK9</accession>
<reference evidence="2 3" key="1">
    <citation type="submission" date="2016-10" db="EMBL/GenBank/DDBJ databases">
        <authorList>
            <person name="de Groot N.N."/>
        </authorList>
    </citation>
    <scope>NUCLEOTIDE SEQUENCE [LARGE SCALE GENOMIC DNA]</scope>
    <source>
        <strain evidence="2 3">MAR_2009_71</strain>
    </source>
</reference>
<dbReference type="InterPro" id="IPR032534">
    <property type="entry name" value="EcxA_zinc-bd"/>
</dbReference>
<dbReference type="EMBL" id="FNTB01000001">
    <property type="protein sequence ID" value="SEC73847.1"/>
    <property type="molecule type" value="Genomic_DNA"/>
</dbReference>
<dbReference type="PANTHER" id="PTHR38478:SF1">
    <property type="entry name" value="ZINC DEPENDENT METALLOPROTEASE DOMAIN LIPOPROTEIN"/>
    <property type="match status" value="1"/>
</dbReference>
<dbReference type="Pfam" id="PF16313">
    <property type="entry name" value="DUF4953"/>
    <property type="match status" value="1"/>
</dbReference>
<dbReference type="PANTHER" id="PTHR38478">
    <property type="entry name" value="PEPTIDASE M1A AND M12B"/>
    <property type="match status" value="1"/>
</dbReference>
<name>A0A1H4UYK9_9FLAO</name>